<proteinExistence type="predicted"/>
<sequence length="189" mass="20072">MCGCQLQPLGLTARWVHQSLPSQVGAPVSPQPGGCASLSPARWVRKSLPSQVGAPVSPQPGGCASLSPARWVSKSLPSQVGAPVSPQPGGCASLFPARQWGSWPLQQGSAVWYYLILRGFSAKNSRLDSGHVMADHSTGPFYTVQINLSLKRLYCFRAPPVSVVSFLQELDKCHTVCPFSMAGTAGRKA</sequence>
<keyword evidence="2" id="KW-1185">Reference proteome</keyword>
<accession>A0A8T3CRG6</accession>
<dbReference type="EMBL" id="JAERUA010000018">
    <property type="protein sequence ID" value="KAI1887849.1"/>
    <property type="molecule type" value="Genomic_DNA"/>
</dbReference>
<gene>
    <name evidence="1" type="ORF">AGOR_G00194740</name>
</gene>
<organism evidence="1 2">
    <name type="scientific">Albula goreensis</name>
    <dbReference type="NCBI Taxonomy" id="1534307"/>
    <lineage>
        <taxon>Eukaryota</taxon>
        <taxon>Metazoa</taxon>
        <taxon>Chordata</taxon>
        <taxon>Craniata</taxon>
        <taxon>Vertebrata</taxon>
        <taxon>Euteleostomi</taxon>
        <taxon>Actinopterygii</taxon>
        <taxon>Neopterygii</taxon>
        <taxon>Teleostei</taxon>
        <taxon>Albuliformes</taxon>
        <taxon>Albulidae</taxon>
        <taxon>Albula</taxon>
    </lineage>
</organism>
<name>A0A8T3CRG6_9TELE</name>
<protein>
    <submittedName>
        <fullName evidence="1">Uncharacterized protein</fullName>
    </submittedName>
</protein>
<evidence type="ECO:0000313" key="1">
    <source>
        <dbReference type="EMBL" id="KAI1887849.1"/>
    </source>
</evidence>
<evidence type="ECO:0000313" key="2">
    <source>
        <dbReference type="Proteomes" id="UP000829720"/>
    </source>
</evidence>
<dbReference type="Proteomes" id="UP000829720">
    <property type="component" value="Unassembled WGS sequence"/>
</dbReference>
<dbReference type="AlphaFoldDB" id="A0A8T3CRG6"/>
<reference evidence="1" key="1">
    <citation type="submission" date="2021-01" db="EMBL/GenBank/DDBJ databases">
        <authorList>
            <person name="Zahm M."/>
            <person name="Roques C."/>
            <person name="Cabau C."/>
            <person name="Klopp C."/>
            <person name="Donnadieu C."/>
            <person name="Jouanno E."/>
            <person name="Lampietro C."/>
            <person name="Louis A."/>
            <person name="Herpin A."/>
            <person name="Echchiki A."/>
            <person name="Berthelot C."/>
            <person name="Parey E."/>
            <person name="Roest-Crollius H."/>
            <person name="Braasch I."/>
            <person name="Postlethwait J."/>
            <person name="Bobe J."/>
            <person name="Montfort J."/>
            <person name="Bouchez O."/>
            <person name="Begum T."/>
            <person name="Mejri S."/>
            <person name="Adams A."/>
            <person name="Chen W.-J."/>
            <person name="Guiguen Y."/>
        </authorList>
    </citation>
    <scope>NUCLEOTIDE SEQUENCE</scope>
    <source>
        <tissue evidence="1">Blood</tissue>
    </source>
</reference>
<comment type="caution">
    <text evidence="1">The sequence shown here is derived from an EMBL/GenBank/DDBJ whole genome shotgun (WGS) entry which is preliminary data.</text>
</comment>